<name>A0ABP9BTR6_9PSEU</name>
<evidence type="ECO:0000256" key="1">
    <source>
        <dbReference type="SAM" id="SignalP"/>
    </source>
</evidence>
<dbReference type="EMBL" id="BAABHO010000036">
    <property type="protein sequence ID" value="GAA4800057.1"/>
    <property type="molecule type" value="Genomic_DNA"/>
</dbReference>
<keyword evidence="3" id="KW-1185">Reference proteome</keyword>
<keyword evidence="1" id="KW-0732">Signal</keyword>
<feature type="chain" id="PRO_5045238488" evidence="1">
    <location>
        <begin position="24"/>
        <end position="107"/>
    </location>
</feature>
<evidence type="ECO:0000313" key="3">
    <source>
        <dbReference type="Proteomes" id="UP001500928"/>
    </source>
</evidence>
<comment type="caution">
    <text evidence="2">The sequence shown here is derived from an EMBL/GenBank/DDBJ whole genome shotgun (WGS) entry which is preliminary data.</text>
</comment>
<accession>A0ABP9BTR6</accession>
<proteinExistence type="predicted"/>
<sequence>MSTPTTLAPGVAPWLLAHATACAEAVTSALALLDDDEVDTVPDLSGEGFTLEVHADPPRAVRALRWTAQGWTVTADSALRRAPRWTGLGLPADADPLELCEALRAAG</sequence>
<gene>
    <name evidence="2" type="ORF">GCM10023200_41170</name>
</gene>
<protein>
    <submittedName>
        <fullName evidence="2">Uncharacterized protein</fullName>
    </submittedName>
</protein>
<dbReference type="Proteomes" id="UP001500928">
    <property type="component" value="Unassembled WGS sequence"/>
</dbReference>
<evidence type="ECO:0000313" key="2">
    <source>
        <dbReference type="EMBL" id="GAA4800057.1"/>
    </source>
</evidence>
<dbReference type="RefSeq" id="WP_345419499.1">
    <property type="nucleotide sequence ID" value="NZ_BAABHO010000036.1"/>
</dbReference>
<feature type="signal peptide" evidence="1">
    <location>
        <begin position="1"/>
        <end position="23"/>
    </location>
</feature>
<reference evidence="3" key="1">
    <citation type="journal article" date="2019" name="Int. J. Syst. Evol. Microbiol.">
        <title>The Global Catalogue of Microorganisms (GCM) 10K type strain sequencing project: providing services to taxonomists for standard genome sequencing and annotation.</title>
        <authorList>
            <consortium name="The Broad Institute Genomics Platform"/>
            <consortium name="The Broad Institute Genome Sequencing Center for Infectious Disease"/>
            <person name="Wu L."/>
            <person name="Ma J."/>
        </authorList>
    </citation>
    <scope>NUCLEOTIDE SEQUENCE [LARGE SCALE GENOMIC DNA]</scope>
    <source>
        <strain evidence="3">JCM 17979</strain>
    </source>
</reference>
<organism evidence="2 3">
    <name type="scientific">Actinomycetospora chlora</name>
    <dbReference type="NCBI Taxonomy" id="663608"/>
    <lineage>
        <taxon>Bacteria</taxon>
        <taxon>Bacillati</taxon>
        <taxon>Actinomycetota</taxon>
        <taxon>Actinomycetes</taxon>
        <taxon>Pseudonocardiales</taxon>
        <taxon>Pseudonocardiaceae</taxon>
        <taxon>Actinomycetospora</taxon>
    </lineage>
</organism>